<evidence type="ECO:0008006" key="3">
    <source>
        <dbReference type="Google" id="ProtNLM"/>
    </source>
</evidence>
<dbReference type="GO" id="GO:0016706">
    <property type="term" value="F:2-oxoglutarate-dependent dioxygenase activity"/>
    <property type="evidence" value="ECO:0007669"/>
    <property type="project" value="UniProtKB-ARBA"/>
</dbReference>
<name>A0A1F5X2V5_9BACT</name>
<dbReference type="InterPro" id="IPR008775">
    <property type="entry name" value="Phytyl_CoA_dOase-like"/>
</dbReference>
<dbReference type="Pfam" id="PF05721">
    <property type="entry name" value="PhyH"/>
    <property type="match status" value="1"/>
</dbReference>
<protein>
    <recommendedName>
        <fullName evidence="3">Phytanoyl-CoA dioxygenase</fullName>
    </recommendedName>
</protein>
<dbReference type="AlphaFoldDB" id="A0A1F5X2V5"/>
<reference evidence="1 2" key="1">
    <citation type="journal article" date="2016" name="Nat. Commun.">
        <title>Thousands of microbial genomes shed light on interconnected biogeochemical processes in an aquifer system.</title>
        <authorList>
            <person name="Anantharaman K."/>
            <person name="Brown C.T."/>
            <person name="Hug L.A."/>
            <person name="Sharon I."/>
            <person name="Castelle C.J."/>
            <person name="Probst A.J."/>
            <person name="Thomas B.C."/>
            <person name="Singh A."/>
            <person name="Wilkins M.J."/>
            <person name="Karaoz U."/>
            <person name="Brodie E.L."/>
            <person name="Williams K.H."/>
            <person name="Hubbard S.S."/>
            <person name="Banfield J.F."/>
        </authorList>
    </citation>
    <scope>NUCLEOTIDE SEQUENCE [LARGE SCALE GENOMIC DNA]</scope>
</reference>
<evidence type="ECO:0000313" key="1">
    <source>
        <dbReference type="EMBL" id="OGF82222.1"/>
    </source>
</evidence>
<dbReference type="Proteomes" id="UP000178684">
    <property type="component" value="Unassembled WGS sequence"/>
</dbReference>
<evidence type="ECO:0000313" key="2">
    <source>
        <dbReference type="Proteomes" id="UP000178684"/>
    </source>
</evidence>
<gene>
    <name evidence="1" type="ORF">A3B18_02795</name>
</gene>
<sequence>MVRLYKIIRFLIKRKFFYFVRNSWPVWFFILNREGRRKYKKAPPSLGAVEKRIVADLKTYGIATSSLEELFPGKNLFPELLEYAIPLKEEARVKSKKVFLKNLFDLRPLLDFSNPYVKFALNEKVLNIISSYLKLYPKFRGYTLNVTTPMETGSVPIDSQRWHRDPEDKIVVKMFLYLTDVDRGSGPFTYVKGSHHLGKYWNLFPTAPPAGSYPPAEEVSKKIEVSDVLVCTGKAGTIIFCETSGLHKGGFATENERLMSTSIYATKAVMSPMALTILDDLDAKKLKLPAVVEYALS</sequence>
<proteinExistence type="predicted"/>
<dbReference type="Gene3D" id="2.60.120.620">
    <property type="entry name" value="q2cbj1_9rhob like domain"/>
    <property type="match status" value="1"/>
</dbReference>
<dbReference type="SUPFAM" id="SSF51197">
    <property type="entry name" value="Clavaminate synthase-like"/>
    <property type="match status" value="1"/>
</dbReference>
<dbReference type="EMBL" id="MFIE01000027">
    <property type="protein sequence ID" value="OGF82222.1"/>
    <property type="molecule type" value="Genomic_DNA"/>
</dbReference>
<comment type="caution">
    <text evidence="1">The sequence shown here is derived from an EMBL/GenBank/DDBJ whole genome shotgun (WGS) entry which is preliminary data.</text>
</comment>
<accession>A0A1F5X2V5</accession>
<organism evidence="1 2">
    <name type="scientific">Candidatus Giovannonibacteria bacterium RIFCSPLOWO2_01_FULL_46_13</name>
    <dbReference type="NCBI Taxonomy" id="1798352"/>
    <lineage>
        <taxon>Bacteria</taxon>
        <taxon>Candidatus Giovannoniibacteriota</taxon>
    </lineage>
</organism>